<reference evidence="2" key="2">
    <citation type="submission" date="2020-09" db="EMBL/GenBank/DDBJ databases">
        <authorList>
            <person name="Sun Q."/>
            <person name="Zhou Y."/>
        </authorList>
    </citation>
    <scope>NUCLEOTIDE SEQUENCE</scope>
    <source>
        <strain evidence="2">CGMCC 1.12919</strain>
    </source>
</reference>
<accession>A0A916U1A1</accession>
<sequence length="297" mass="31491">MADVSYARFYTYNDGTGLITSEQGTAADPAVLDAPEPPTALGVGDSADITFQGTTASWVYQGISATGQPFFESQDGTTHIFLSPDGALDPGDPVPPFAPDAYCFLAGTMIATPEGERAVETLAAGDLVLTASGQTRPVLWVGRQTVAAVFADPMRSYPVRVAAGALAEGVPTRDLYVSPDHGVLVDDVLVQASALVNGTTITRVTQPEATFTYYHIELEDHALVLANGTAAETFVDNVSRRQFDNHAEYDALFGDSRARIPELDLPRVKSARQLSRVLRDQLAARAAALGFLVEAAA</sequence>
<dbReference type="RefSeq" id="WP_188608317.1">
    <property type="nucleotide sequence ID" value="NZ_BMGG01000002.1"/>
</dbReference>
<reference evidence="2" key="1">
    <citation type="journal article" date="2014" name="Int. J. Syst. Evol. Microbiol.">
        <title>Complete genome sequence of Corynebacterium casei LMG S-19264T (=DSM 44701T), isolated from a smear-ripened cheese.</title>
        <authorList>
            <consortium name="US DOE Joint Genome Institute (JGI-PGF)"/>
            <person name="Walter F."/>
            <person name="Albersmeier A."/>
            <person name="Kalinowski J."/>
            <person name="Ruckert C."/>
        </authorList>
    </citation>
    <scope>NUCLEOTIDE SEQUENCE</scope>
    <source>
        <strain evidence="2">CGMCC 1.12919</strain>
    </source>
</reference>
<evidence type="ECO:0000313" key="2">
    <source>
        <dbReference type="EMBL" id="GGC55471.1"/>
    </source>
</evidence>
<gene>
    <name evidence="2" type="ORF">GCM10010994_12920</name>
</gene>
<dbReference type="InterPro" id="IPR006141">
    <property type="entry name" value="Intein_N"/>
</dbReference>
<name>A0A916U1A1_9HYPH</name>
<dbReference type="Gene3D" id="2.170.16.10">
    <property type="entry name" value="Hedgehog/Intein (Hint) domain"/>
    <property type="match status" value="1"/>
</dbReference>
<keyword evidence="3" id="KW-1185">Reference proteome</keyword>
<dbReference type="Proteomes" id="UP000637002">
    <property type="component" value="Unassembled WGS sequence"/>
</dbReference>
<dbReference type="InterPro" id="IPR028992">
    <property type="entry name" value="Hedgehog/Intein_dom"/>
</dbReference>
<proteinExistence type="predicted"/>
<evidence type="ECO:0000313" key="3">
    <source>
        <dbReference type="Proteomes" id="UP000637002"/>
    </source>
</evidence>
<dbReference type="InterPro" id="IPR036844">
    <property type="entry name" value="Hint_dom_sf"/>
</dbReference>
<dbReference type="SUPFAM" id="SSF51294">
    <property type="entry name" value="Hedgehog/intein (Hint) domain"/>
    <property type="match status" value="1"/>
</dbReference>
<evidence type="ECO:0000259" key="1">
    <source>
        <dbReference type="Pfam" id="PF13403"/>
    </source>
</evidence>
<dbReference type="PROSITE" id="PS50817">
    <property type="entry name" value="INTEIN_N_TER"/>
    <property type="match status" value="1"/>
</dbReference>
<dbReference type="EMBL" id="BMGG01000002">
    <property type="protein sequence ID" value="GGC55471.1"/>
    <property type="molecule type" value="Genomic_DNA"/>
</dbReference>
<dbReference type="Pfam" id="PF13403">
    <property type="entry name" value="Hint_2"/>
    <property type="match status" value="1"/>
</dbReference>
<dbReference type="AlphaFoldDB" id="A0A916U1A1"/>
<organism evidence="2 3">
    <name type="scientific">Chelatococcus reniformis</name>
    <dbReference type="NCBI Taxonomy" id="1494448"/>
    <lineage>
        <taxon>Bacteria</taxon>
        <taxon>Pseudomonadati</taxon>
        <taxon>Pseudomonadota</taxon>
        <taxon>Alphaproteobacteria</taxon>
        <taxon>Hyphomicrobiales</taxon>
        <taxon>Chelatococcaceae</taxon>
        <taxon>Chelatococcus</taxon>
    </lineage>
</organism>
<feature type="domain" description="Hedgehog/Intein (Hint)" evidence="1">
    <location>
        <begin position="103"/>
        <end position="236"/>
    </location>
</feature>
<dbReference type="GO" id="GO:0016539">
    <property type="term" value="P:intein-mediated protein splicing"/>
    <property type="evidence" value="ECO:0007669"/>
    <property type="project" value="InterPro"/>
</dbReference>
<protein>
    <recommendedName>
        <fullName evidence="1">Hedgehog/Intein (Hint) domain-containing protein</fullName>
    </recommendedName>
</protein>
<comment type="caution">
    <text evidence="2">The sequence shown here is derived from an EMBL/GenBank/DDBJ whole genome shotgun (WGS) entry which is preliminary data.</text>
</comment>